<dbReference type="PANTHER" id="PTHR12526:SF630">
    <property type="entry name" value="GLYCOSYLTRANSFERASE"/>
    <property type="match status" value="1"/>
</dbReference>
<proteinExistence type="predicted"/>
<dbReference type="OrthoDB" id="9769600at2"/>
<gene>
    <name evidence="2" type="ORF">ATN88_16690</name>
</gene>
<organism evidence="2 3">
    <name type="scientific">Enterovibrio coralii</name>
    <dbReference type="NCBI Taxonomy" id="294935"/>
    <lineage>
        <taxon>Bacteria</taxon>
        <taxon>Pseudomonadati</taxon>
        <taxon>Pseudomonadota</taxon>
        <taxon>Gammaproteobacteria</taxon>
        <taxon>Vibrionales</taxon>
        <taxon>Vibrionaceae</taxon>
        <taxon>Enterovibrio</taxon>
    </lineage>
</organism>
<dbReference type="Gene3D" id="3.40.50.11010">
    <property type="match status" value="1"/>
</dbReference>
<evidence type="ECO:0000313" key="3">
    <source>
        <dbReference type="Proteomes" id="UP000070529"/>
    </source>
</evidence>
<dbReference type="GO" id="GO:0016740">
    <property type="term" value="F:transferase activity"/>
    <property type="evidence" value="ECO:0007669"/>
    <property type="project" value="UniProtKB-KW"/>
</dbReference>
<evidence type="ECO:0000313" key="2">
    <source>
        <dbReference type="EMBL" id="KXF83509.1"/>
    </source>
</evidence>
<dbReference type="Proteomes" id="UP000070529">
    <property type="component" value="Unassembled WGS sequence"/>
</dbReference>
<feature type="domain" description="Spore protein YkvP/CgeB glycosyl transferase-like" evidence="1">
    <location>
        <begin position="230"/>
        <end position="367"/>
    </location>
</feature>
<keyword evidence="2" id="KW-0808">Transferase</keyword>
<comment type="caution">
    <text evidence="2">The sequence shown here is derived from an EMBL/GenBank/DDBJ whole genome shotgun (WGS) entry which is preliminary data.</text>
</comment>
<dbReference type="RefSeq" id="WP_067409788.1">
    <property type="nucleotide sequence ID" value="NZ_LNTY01000004.1"/>
</dbReference>
<dbReference type="InterPro" id="IPR055259">
    <property type="entry name" value="YkvP/CgeB_Glyco_trans-like"/>
</dbReference>
<name>A0A135IDH7_9GAMM</name>
<keyword evidence="3" id="KW-1185">Reference proteome</keyword>
<reference evidence="2 3" key="1">
    <citation type="submission" date="2015-11" db="EMBL/GenBank/DDBJ databases">
        <title>Genomic Taxonomy of the Vibrionaceae.</title>
        <authorList>
            <person name="Gomez-Gil B."/>
            <person name="Enciso-Ibarra J."/>
        </authorList>
    </citation>
    <scope>NUCLEOTIDE SEQUENCE [LARGE SCALE GENOMIC DNA]</scope>
    <source>
        <strain evidence="2 3">CAIM 912</strain>
    </source>
</reference>
<dbReference type="EMBL" id="LNTY01000004">
    <property type="protein sequence ID" value="KXF83509.1"/>
    <property type="molecule type" value="Genomic_DNA"/>
</dbReference>
<dbReference type="SUPFAM" id="SSF53756">
    <property type="entry name" value="UDP-Glycosyltransferase/glycogen phosphorylase"/>
    <property type="match status" value="1"/>
</dbReference>
<dbReference type="PANTHER" id="PTHR12526">
    <property type="entry name" value="GLYCOSYLTRANSFERASE"/>
    <property type="match status" value="1"/>
</dbReference>
<dbReference type="Pfam" id="PF13524">
    <property type="entry name" value="Glyco_trans_1_2"/>
    <property type="match status" value="1"/>
</dbReference>
<evidence type="ECO:0000259" key="1">
    <source>
        <dbReference type="Pfam" id="PF13524"/>
    </source>
</evidence>
<dbReference type="AlphaFoldDB" id="A0A135IDH7"/>
<dbReference type="STRING" id="294935.ATN88_16690"/>
<protein>
    <submittedName>
        <fullName evidence="2">Glycosyl transferase</fullName>
    </submittedName>
</protein>
<dbReference type="Gene3D" id="3.40.50.2000">
    <property type="entry name" value="Glycogen Phosphorylase B"/>
    <property type="match status" value="1"/>
</dbReference>
<accession>A0A135IDH7</accession>
<sequence>MVRDLIVFGEDWGGLPSSTQHLVRFLAQDRKVIWVNSIGLRRPTLSLHDVQRAWRKLTATKIAEPTQSNVSTPDNFTIVNPTTLPAPQTVLGRKIAANMLKKQLRPIIQSANLNDPILWTSLPTAIDVAELLDTSSLVYYCGDDFGSLAGVDHSTVVRREEELVAKADLILAASEKLQAKFPKDRTQLLPHGVDYALFSSPTSRALDLPSPDKPVAGFYGSLSEWLDYDLLEQVIQSLPNWQFVFIGNTCDRADQMRRFENALFLGPKPHHQLPQYSQHWTASLLPFKNNAQINACNPLKLREYLAAGRPVISTPFPALESYREFVSVVNDAEQFVEALNNAVDRQPNAEQQHVLANQTWQSRAEQLDRWLEAL</sequence>